<dbReference type="AlphaFoldDB" id="W2CY65"/>
<feature type="domain" description="Type ISP restriction-modification enzyme LLaBIII C-terminal specificity" evidence="1">
    <location>
        <begin position="8"/>
        <end position="178"/>
    </location>
</feature>
<sequence length="201" mass="23443">MLKEVRSRFSGAKNLTKEDIFYYVYGLLHSPDYRTRFADDLRKSLPRIPITEHVDDFMAFSKAGRALAGLHLHYENHAHEAGVQVEEDRRATEDEYAYYTVEKMRFPSKGNRSTIIYNARITIEDIPEEAYDYVVNGKSAIEWIMERYAVTTDKKSGIKNDPNLWSREHGKPRYILDLLLSIIYVSLETQRIVATLPKQTF</sequence>
<evidence type="ECO:0000313" key="3">
    <source>
        <dbReference type="Proteomes" id="UP000034980"/>
    </source>
</evidence>
<proteinExistence type="predicted"/>
<gene>
    <name evidence="2" type="ORF">T235_15840</name>
</gene>
<name>W2CY65_9BACT</name>
<evidence type="ECO:0000259" key="1">
    <source>
        <dbReference type="Pfam" id="PF18135"/>
    </source>
</evidence>
<accession>W2CY65</accession>
<protein>
    <recommendedName>
        <fullName evidence="1">Type ISP restriction-modification enzyme LLaBIII C-terminal specificity domain-containing protein</fullName>
    </recommendedName>
</protein>
<organism evidence="2 3">
    <name type="scientific">Tannerella sp. oral taxon BU063 isolate Cell 8/11</name>
    <dbReference type="NCBI Taxonomy" id="1411915"/>
    <lineage>
        <taxon>Bacteria</taxon>
        <taxon>Pseudomonadati</taxon>
        <taxon>Bacteroidota</taxon>
        <taxon>Bacteroidia</taxon>
        <taxon>Bacteroidales</taxon>
        <taxon>Tannerellaceae</taxon>
        <taxon>Tannerella</taxon>
    </lineage>
</organism>
<dbReference type="PATRIC" id="fig|1411915.3.peg.1891"/>
<evidence type="ECO:0000313" key="2">
    <source>
        <dbReference type="EMBL" id="ETK11357.1"/>
    </source>
</evidence>
<comment type="caution">
    <text evidence="2">The sequence shown here is derived from an EMBL/GenBank/DDBJ whole genome shotgun (WGS) entry which is preliminary data.</text>
</comment>
<dbReference type="Proteomes" id="UP000034980">
    <property type="component" value="Unassembled WGS sequence"/>
</dbReference>
<dbReference type="Pfam" id="PF18135">
    <property type="entry name" value="Type_ISP_C"/>
    <property type="match status" value="1"/>
</dbReference>
<dbReference type="EMBL" id="AYYF01001572">
    <property type="protein sequence ID" value="ETK11357.1"/>
    <property type="molecule type" value="Genomic_DNA"/>
</dbReference>
<reference evidence="2 3" key="1">
    <citation type="submission" date="2013-11" db="EMBL/GenBank/DDBJ databases">
        <title>Single cell genomics of uncultured Tannerella BU063 (oral taxon 286).</title>
        <authorList>
            <person name="Beall C.J."/>
            <person name="Campbell A.G."/>
            <person name="Griffen A.L."/>
            <person name="Podar M."/>
            <person name="Leys E.J."/>
        </authorList>
    </citation>
    <scope>NUCLEOTIDE SEQUENCE [LARGE SCALE GENOMIC DNA]</scope>
    <source>
        <strain evidence="2">Cell 8/11</strain>
    </source>
</reference>
<dbReference type="InterPro" id="IPR041635">
    <property type="entry name" value="Type_ISP_LLaBIII_C"/>
</dbReference>